<accession>K9W9Z7</accession>
<dbReference type="PROSITE" id="PS50005">
    <property type="entry name" value="TPR"/>
    <property type="match status" value="4"/>
</dbReference>
<dbReference type="KEGG" id="mic:Mic7113_0719"/>
<keyword evidence="14" id="KW-1185">Reference proteome</keyword>
<evidence type="ECO:0000313" key="13">
    <source>
        <dbReference type="EMBL" id="AFZ16631.1"/>
    </source>
</evidence>
<sequence length="725" mass="78027">MKALFKRTNPDQPLGGRYKIIGELGAGGFGQTFLAQDLHLPDHPQCVVKQLKPQVSDAESFQTATRLFDVEARVLYQLGNHDQIPRLLAHFEENQEFYLAQELIDGEPLTQEMKGGQPWSETQVIAFLQDLLPILTFVHEQNVIHRDLKPSNLMRRRQDGKIVLIDFGAVKQVSTQIVNPQTGQTRTISIGTQGYTPKEQLGGNPRFSSDIYSAGIIAIQMLTGIHPRNLAEDDQTGEISWRDRAPHVSAELAEFLDRMVRYDFRARYPTAAEALVALRNLSTSRTQFGPISPPFSEDLGELPTQKRQSSANSHESTGSGLGQAPTNPFPPPQTMESTGSGYEQSATNFLAPSAASSHSQTPSTHTDPTVPVGKFPCPEHSSVSAVPTAVAPQKGGQRRLLIPLSILAVLGTVGATFLMTKTFLSPQFANQTIDRREVPGVSSNPSSGESSVSPTEASSPTASPSETPDETPASPTVASSPTASSEATASPTSTAPSPTASPVATPTSPTPSAAPSAPKSAPASVPTTVKSAPSPAAPQVGEFVKQADRAREAGQFQKAIELYDQAIALNPKLAEAHWGRCYSLNSVQQPDDAIAACNQALAINPNYPEALWSKGSALDQKQRFNESLKLYQQATAVKPNFAEAWNNQGVSLLALDRITEAVTAFDKATALKPGFANAWGNRGAALWKLGRFDDAIVSMDKALQIQPNNPDIINLRQQAREKLGR</sequence>
<dbReference type="eggNOG" id="COG3170">
    <property type="taxonomic scope" value="Bacteria"/>
</dbReference>
<keyword evidence="9" id="KW-0802">TPR repeat</keyword>
<dbReference type="Proteomes" id="UP000010471">
    <property type="component" value="Chromosome"/>
</dbReference>
<dbReference type="eggNOG" id="COG0457">
    <property type="taxonomic scope" value="Bacteria"/>
</dbReference>
<dbReference type="OrthoDB" id="428645at2"/>
<dbReference type="SUPFAM" id="SSF48452">
    <property type="entry name" value="TPR-like"/>
    <property type="match status" value="1"/>
</dbReference>
<dbReference type="AlphaFoldDB" id="K9W9Z7"/>
<evidence type="ECO:0000256" key="6">
    <source>
        <dbReference type="ARBA" id="ARBA00022840"/>
    </source>
</evidence>
<feature type="compositionally biased region" description="Polar residues" evidence="11">
    <location>
        <begin position="334"/>
        <end position="367"/>
    </location>
</feature>
<dbReference type="Pfam" id="PF13181">
    <property type="entry name" value="TPR_8"/>
    <property type="match status" value="1"/>
</dbReference>
<name>K9W9Z7_9CYAN</name>
<dbReference type="PROSITE" id="PS50293">
    <property type="entry name" value="TPR_REGION"/>
    <property type="match status" value="1"/>
</dbReference>
<dbReference type="CDD" id="cd14014">
    <property type="entry name" value="STKc_PknB_like"/>
    <property type="match status" value="1"/>
</dbReference>
<dbReference type="PATRIC" id="fig|1173027.3.peg.791"/>
<reference evidence="13 14" key="1">
    <citation type="submission" date="2012-06" db="EMBL/GenBank/DDBJ databases">
        <title>Finished chromosome of genome of Microcoleus sp. PCC 7113.</title>
        <authorList>
            <consortium name="US DOE Joint Genome Institute"/>
            <person name="Gugger M."/>
            <person name="Coursin T."/>
            <person name="Rippka R."/>
            <person name="Tandeau De Marsac N."/>
            <person name="Huntemann M."/>
            <person name="Wei C.-L."/>
            <person name="Han J."/>
            <person name="Detter J.C."/>
            <person name="Han C."/>
            <person name="Tapia R."/>
            <person name="Chen A."/>
            <person name="Kyrpides N."/>
            <person name="Mavromatis K."/>
            <person name="Markowitz V."/>
            <person name="Szeto E."/>
            <person name="Ivanova N."/>
            <person name="Pagani I."/>
            <person name="Pati A."/>
            <person name="Goodwin L."/>
            <person name="Nordberg H.P."/>
            <person name="Cantor M.N."/>
            <person name="Hua S.X."/>
            <person name="Woyke T."/>
            <person name="Kerfeld C.A."/>
        </authorList>
    </citation>
    <scope>NUCLEOTIDE SEQUENCE [LARGE SCALE GENOMIC DNA]</scope>
    <source>
        <strain evidence="13 14">PCC 7113</strain>
    </source>
</reference>
<dbReference type="SMART" id="SM00028">
    <property type="entry name" value="TPR"/>
    <property type="match status" value="5"/>
</dbReference>
<dbReference type="InterPro" id="IPR000719">
    <property type="entry name" value="Prot_kinase_dom"/>
</dbReference>
<feature type="domain" description="Protein kinase" evidence="12">
    <location>
        <begin position="18"/>
        <end position="281"/>
    </location>
</feature>
<dbReference type="Gene3D" id="1.10.510.10">
    <property type="entry name" value="Transferase(Phosphotransferase) domain 1"/>
    <property type="match status" value="1"/>
</dbReference>
<dbReference type="RefSeq" id="WP_015180794.1">
    <property type="nucleotide sequence ID" value="NC_019738.1"/>
</dbReference>
<feature type="binding site" evidence="10">
    <location>
        <position position="49"/>
    </location>
    <ligand>
        <name>ATP</name>
        <dbReference type="ChEBI" id="CHEBI:30616"/>
    </ligand>
</feature>
<feature type="region of interest" description="Disordered" evidence="11">
    <location>
        <begin position="286"/>
        <end position="382"/>
    </location>
</feature>
<dbReference type="Pfam" id="PF13432">
    <property type="entry name" value="TPR_16"/>
    <property type="match status" value="2"/>
</dbReference>
<evidence type="ECO:0000259" key="12">
    <source>
        <dbReference type="PROSITE" id="PS50011"/>
    </source>
</evidence>
<feature type="repeat" description="TPR" evidence="9">
    <location>
        <begin position="608"/>
        <end position="641"/>
    </location>
</feature>
<evidence type="ECO:0000256" key="4">
    <source>
        <dbReference type="ARBA" id="ARBA00022741"/>
    </source>
</evidence>
<organism evidence="13 14">
    <name type="scientific">Allocoleopsis franciscana PCC 7113</name>
    <dbReference type="NCBI Taxonomy" id="1173027"/>
    <lineage>
        <taxon>Bacteria</taxon>
        <taxon>Bacillati</taxon>
        <taxon>Cyanobacteriota</taxon>
        <taxon>Cyanophyceae</taxon>
        <taxon>Coleofasciculales</taxon>
        <taxon>Coleofasciculaceae</taxon>
        <taxon>Allocoleopsis</taxon>
        <taxon>Allocoleopsis franciscana</taxon>
    </lineage>
</organism>
<comment type="catalytic activity">
    <reaction evidence="8">
        <text>L-seryl-[protein] + ATP = O-phospho-L-seryl-[protein] + ADP + H(+)</text>
        <dbReference type="Rhea" id="RHEA:17989"/>
        <dbReference type="Rhea" id="RHEA-COMP:9863"/>
        <dbReference type="Rhea" id="RHEA-COMP:11604"/>
        <dbReference type="ChEBI" id="CHEBI:15378"/>
        <dbReference type="ChEBI" id="CHEBI:29999"/>
        <dbReference type="ChEBI" id="CHEBI:30616"/>
        <dbReference type="ChEBI" id="CHEBI:83421"/>
        <dbReference type="ChEBI" id="CHEBI:456216"/>
        <dbReference type="EC" id="2.7.11.1"/>
    </reaction>
</comment>
<evidence type="ECO:0000256" key="9">
    <source>
        <dbReference type="PROSITE-ProRule" id="PRU00339"/>
    </source>
</evidence>
<keyword evidence="2 13" id="KW-0723">Serine/threonine-protein kinase</keyword>
<dbReference type="InterPro" id="IPR019734">
    <property type="entry name" value="TPR_rpt"/>
</dbReference>
<evidence type="ECO:0000256" key="7">
    <source>
        <dbReference type="ARBA" id="ARBA00047899"/>
    </source>
</evidence>
<dbReference type="Gene3D" id="3.30.200.20">
    <property type="entry name" value="Phosphorylase Kinase, domain 1"/>
    <property type="match status" value="1"/>
</dbReference>
<evidence type="ECO:0000256" key="2">
    <source>
        <dbReference type="ARBA" id="ARBA00022527"/>
    </source>
</evidence>
<dbReference type="InterPro" id="IPR011990">
    <property type="entry name" value="TPR-like_helical_dom_sf"/>
</dbReference>
<feature type="repeat" description="TPR" evidence="9">
    <location>
        <begin position="540"/>
        <end position="573"/>
    </location>
</feature>
<dbReference type="SMART" id="SM00220">
    <property type="entry name" value="S_TKc"/>
    <property type="match status" value="1"/>
</dbReference>
<feature type="compositionally biased region" description="Low complexity" evidence="11">
    <location>
        <begin position="439"/>
        <end position="528"/>
    </location>
</feature>
<dbReference type="GO" id="GO:0005524">
    <property type="term" value="F:ATP binding"/>
    <property type="evidence" value="ECO:0007669"/>
    <property type="project" value="UniProtKB-UniRule"/>
</dbReference>
<evidence type="ECO:0000256" key="10">
    <source>
        <dbReference type="PROSITE-ProRule" id="PRU10141"/>
    </source>
</evidence>
<dbReference type="PROSITE" id="PS00107">
    <property type="entry name" value="PROTEIN_KINASE_ATP"/>
    <property type="match status" value="1"/>
</dbReference>
<protein>
    <recommendedName>
        <fullName evidence="1">non-specific serine/threonine protein kinase</fullName>
        <ecNumber evidence="1">2.7.11.1</ecNumber>
    </recommendedName>
</protein>
<dbReference type="InterPro" id="IPR017441">
    <property type="entry name" value="Protein_kinase_ATP_BS"/>
</dbReference>
<dbReference type="STRING" id="1173027.Mic7113_0719"/>
<evidence type="ECO:0000256" key="8">
    <source>
        <dbReference type="ARBA" id="ARBA00048679"/>
    </source>
</evidence>
<gene>
    <name evidence="13" type="ORF">Mic7113_0719</name>
</gene>
<keyword evidence="6 10" id="KW-0067">ATP-binding</keyword>
<feature type="compositionally biased region" description="Polar residues" evidence="11">
    <location>
        <begin position="305"/>
        <end position="318"/>
    </location>
</feature>
<evidence type="ECO:0000313" key="14">
    <source>
        <dbReference type="Proteomes" id="UP000010471"/>
    </source>
</evidence>
<feature type="repeat" description="TPR" evidence="9">
    <location>
        <begin position="676"/>
        <end position="709"/>
    </location>
</feature>
<dbReference type="InterPro" id="IPR011009">
    <property type="entry name" value="Kinase-like_dom_sf"/>
</dbReference>
<dbReference type="SUPFAM" id="SSF56112">
    <property type="entry name" value="Protein kinase-like (PK-like)"/>
    <property type="match status" value="1"/>
</dbReference>
<comment type="catalytic activity">
    <reaction evidence="7">
        <text>L-threonyl-[protein] + ATP = O-phospho-L-threonyl-[protein] + ADP + H(+)</text>
        <dbReference type="Rhea" id="RHEA:46608"/>
        <dbReference type="Rhea" id="RHEA-COMP:11060"/>
        <dbReference type="Rhea" id="RHEA-COMP:11605"/>
        <dbReference type="ChEBI" id="CHEBI:15378"/>
        <dbReference type="ChEBI" id="CHEBI:30013"/>
        <dbReference type="ChEBI" id="CHEBI:30616"/>
        <dbReference type="ChEBI" id="CHEBI:61977"/>
        <dbReference type="ChEBI" id="CHEBI:456216"/>
        <dbReference type="EC" id="2.7.11.1"/>
    </reaction>
</comment>
<dbReference type="eggNOG" id="COG0515">
    <property type="taxonomic scope" value="Bacteria"/>
</dbReference>
<feature type="repeat" description="TPR" evidence="9">
    <location>
        <begin position="642"/>
        <end position="675"/>
    </location>
</feature>
<evidence type="ECO:0000256" key="11">
    <source>
        <dbReference type="SAM" id="MobiDB-lite"/>
    </source>
</evidence>
<dbReference type="PANTHER" id="PTHR24363">
    <property type="entry name" value="SERINE/THREONINE PROTEIN KINASE"/>
    <property type="match status" value="1"/>
</dbReference>
<proteinExistence type="predicted"/>
<dbReference type="Gene3D" id="1.25.40.10">
    <property type="entry name" value="Tetratricopeptide repeat domain"/>
    <property type="match status" value="2"/>
</dbReference>
<dbReference type="EC" id="2.7.11.1" evidence="1"/>
<dbReference type="EMBL" id="CP003630">
    <property type="protein sequence ID" value="AFZ16631.1"/>
    <property type="molecule type" value="Genomic_DNA"/>
</dbReference>
<evidence type="ECO:0000256" key="3">
    <source>
        <dbReference type="ARBA" id="ARBA00022679"/>
    </source>
</evidence>
<keyword evidence="4 10" id="KW-0547">Nucleotide-binding</keyword>
<keyword evidence="5 13" id="KW-0418">Kinase</keyword>
<dbReference type="PANTHER" id="PTHR24363:SF0">
    <property type="entry name" value="SERINE_THREONINE KINASE LIKE DOMAIN CONTAINING 1"/>
    <property type="match status" value="1"/>
</dbReference>
<dbReference type="HOGENOM" id="CLU_000288_135_5_3"/>
<feature type="region of interest" description="Disordered" evidence="11">
    <location>
        <begin position="435"/>
        <end position="539"/>
    </location>
</feature>
<evidence type="ECO:0000256" key="1">
    <source>
        <dbReference type="ARBA" id="ARBA00012513"/>
    </source>
</evidence>
<keyword evidence="3" id="KW-0808">Transferase</keyword>
<dbReference type="Pfam" id="PF00069">
    <property type="entry name" value="Pkinase"/>
    <property type="match status" value="1"/>
</dbReference>
<dbReference type="GO" id="GO:0004674">
    <property type="term" value="F:protein serine/threonine kinase activity"/>
    <property type="evidence" value="ECO:0007669"/>
    <property type="project" value="UniProtKB-KW"/>
</dbReference>
<evidence type="ECO:0000256" key="5">
    <source>
        <dbReference type="ARBA" id="ARBA00022777"/>
    </source>
</evidence>
<dbReference type="PROSITE" id="PS50011">
    <property type="entry name" value="PROTEIN_KINASE_DOM"/>
    <property type="match status" value="1"/>
</dbReference>